<name>A0A1U7HD98_9CYAN</name>
<accession>A0A1U7HD98</accession>
<protein>
    <recommendedName>
        <fullName evidence="3">DUF1816 domain-containing protein</fullName>
    </recommendedName>
</protein>
<dbReference type="AlphaFoldDB" id="A0A1U7HD98"/>
<keyword evidence="2" id="KW-1185">Reference proteome</keyword>
<reference evidence="1 2" key="1">
    <citation type="submission" date="2016-11" db="EMBL/GenBank/DDBJ databases">
        <title>Draft Genome Sequences of Nine Cyanobacterial Strains from Diverse Habitats.</title>
        <authorList>
            <person name="Zhu T."/>
            <person name="Hou S."/>
            <person name="Lu X."/>
            <person name="Hess W.R."/>
        </authorList>
    </citation>
    <scope>NUCLEOTIDE SEQUENCE [LARGE SCALE GENOMIC DNA]</scope>
    <source>
        <strain evidence="1 2">NIES-593</strain>
    </source>
</reference>
<proteinExistence type="predicted"/>
<evidence type="ECO:0008006" key="3">
    <source>
        <dbReference type="Google" id="ProtNLM"/>
    </source>
</evidence>
<dbReference type="Proteomes" id="UP000186868">
    <property type="component" value="Unassembled WGS sequence"/>
</dbReference>
<gene>
    <name evidence="1" type="ORF">NIES593_15165</name>
</gene>
<evidence type="ECO:0000313" key="1">
    <source>
        <dbReference type="EMBL" id="OKH21556.1"/>
    </source>
</evidence>
<dbReference type="Pfam" id="PF08846">
    <property type="entry name" value="DUF1816"/>
    <property type="match status" value="1"/>
</dbReference>
<dbReference type="OrthoDB" id="560125at2"/>
<dbReference type="RefSeq" id="WP_073600383.1">
    <property type="nucleotide sequence ID" value="NZ_MRCB01000019.1"/>
</dbReference>
<comment type="caution">
    <text evidence="1">The sequence shown here is derived from an EMBL/GenBank/DDBJ whole genome shotgun (WGS) entry which is preliminary data.</text>
</comment>
<dbReference type="EMBL" id="MRCB01000019">
    <property type="protein sequence ID" value="OKH21556.1"/>
    <property type="molecule type" value="Genomic_DNA"/>
</dbReference>
<organism evidence="1 2">
    <name type="scientific">Hydrococcus rivularis NIES-593</name>
    <dbReference type="NCBI Taxonomy" id="1921803"/>
    <lineage>
        <taxon>Bacteria</taxon>
        <taxon>Bacillati</taxon>
        <taxon>Cyanobacteriota</taxon>
        <taxon>Cyanophyceae</taxon>
        <taxon>Pleurocapsales</taxon>
        <taxon>Hydrococcaceae</taxon>
        <taxon>Hydrococcus</taxon>
    </lineage>
</organism>
<dbReference type="InterPro" id="IPR014945">
    <property type="entry name" value="DUF1816"/>
</dbReference>
<evidence type="ECO:0000313" key="2">
    <source>
        <dbReference type="Proteomes" id="UP000186868"/>
    </source>
</evidence>
<dbReference type="STRING" id="1921803.NIES593_15165"/>
<sequence length="92" mass="10221">MHGDNLSLNPLSAIADPINSDSSIDGKYWWVEIVTVNPQCIYYFGPFQSSQEAQTMGPGYIEDLQAEGAKEIQASIKYCNPKRLTIFEGESC</sequence>